<organism evidence="7 8">
    <name type="scientific">Phytopseudomonas daroniae</name>
    <dbReference type="NCBI Taxonomy" id="2487519"/>
    <lineage>
        <taxon>Bacteria</taxon>
        <taxon>Pseudomonadati</taxon>
        <taxon>Pseudomonadota</taxon>
        <taxon>Gammaproteobacteria</taxon>
        <taxon>Pseudomonadales</taxon>
        <taxon>Pseudomonadaceae</taxon>
        <taxon>Phytopseudomonas</taxon>
    </lineage>
</organism>
<feature type="domain" description="D-isomer specific 2-hydroxyacid dehydrogenase catalytic" evidence="5">
    <location>
        <begin position="39"/>
        <end position="287"/>
    </location>
</feature>
<dbReference type="RefSeq" id="WP_131179765.1">
    <property type="nucleotide sequence ID" value="NZ_QJUI01000007.1"/>
</dbReference>
<dbReference type="GO" id="GO:0016616">
    <property type="term" value="F:oxidoreductase activity, acting on the CH-OH group of donors, NAD or NADP as acceptor"/>
    <property type="evidence" value="ECO:0007669"/>
    <property type="project" value="InterPro"/>
</dbReference>
<dbReference type="InterPro" id="IPR006139">
    <property type="entry name" value="D-isomer_2_OHA_DH_cat_dom"/>
</dbReference>
<dbReference type="PANTHER" id="PTHR42789:SF1">
    <property type="entry name" value="D-ISOMER SPECIFIC 2-HYDROXYACID DEHYDROGENASE FAMILY PROTEIN (AFU_ORTHOLOGUE AFUA_6G10090)"/>
    <property type="match status" value="1"/>
</dbReference>
<evidence type="ECO:0000313" key="8">
    <source>
        <dbReference type="Proteomes" id="UP000292302"/>
    </source>
</evidence>
<comment type="similarity">
    <text evidence="1 4">Belongs to the D-isomer specific 2-hydroxyacid dehydrogenase family.</text>
</comment>
<dbReference type="Pfam" id="PF00389">
    <property type="entry name" value="2-Hacid_dh"/>
    <property type="match status" value="1"/>
</dbReference>
<accession>A0A4Q9QN75</accession>
<proteinExistence type="inferred from homology"/>
<dbReference type="SUPFAM" id="SSF51735">
    <property type="entry name" value="NAD(P)-binding Rossmann-fold domains"/>
    <property type="match status" value="1"/>
</dbReference>
<dbReference type="AlphaFoldDB" id="A0A4Q9QN75"/>
<keyword evidence="3" id="KW-0520">NAD</keyword>
<reference evidence="7 8" key="1">
    <citation type="submission" date="2018-06" db="EMBL/GenBank/DDBJ databases">
        <title>Three novel Pseudomonas species isolated from symptomatic oak.</title>
        <authorList>
            <person name="Bueno-Gonzalez V."/>
            <person name="Brady C."/>
        </authorList>
    </citation>
    <scope>NUCLEOTIDE SEQUENCE [LARGE SCALE GENOMIC DNA]</scope>
    <source>
        <strain evidence="7 8">P9A</strain>
    </source>
</reference>
<dbReference type="PROSITE" id="PS00671">
    <property type="entry name" value="D_2_HYDROXYACID_DH_3"/>
    <property type="match status" value="1"/>
</dbReference>
<dbReference type="Proteomes" id="UP000292302">
    <property type="component" value="Unassembled WGS sequence"/>
</dbReference>
<evidence type="ECO:0000313" key="7">
    <source>
        <dbReference type="EMBL" id="TBU80694.1"/>
    </source>
</evidence>
<evidence type="ECO:0000259" key="5">
    <source>
        <dbReference type="Pfam" id="PF00389"/>
    </source>
</evidence>
<comment type="caution">
    <text evidence="7">The sequence shown here is derived from an EMBL/GenBank/DDBJ whole genome shotgun (WGS) entry which is preliminary data.</text>
</comment>
<dbReference type="EMBL" id="QJUI01000007">
    <property type="protein sequence ID" value="TBU80694.1"/>
    <property type="molecule type" value="Genomic_DNA"/>
</dbReference>
<name>A0A4Q9QN75_9GAMM</name>
<evidence type="ECO:0000256" key="1">
    <source>
        <dbReference type="ARBA" id="ARBA00005854"/>
    </source>
</evidence>
<evidence type="ECO:0000256" key="2">
    <source>
        <dbReference type="ARBA" id="ARBA00023002"/>
    </source>
</evidence>
<keyword evidence="2 4" id="KW-0560">Oxidoreductase</keyword>
<dbReference type="Pfam" id="PF02826">
    <property type="entry name" value="2-Hacid_dh_C"/>
    <property type="match status" value="1"/>
</dbReference>
<evidence type="ECO:0000259" key="6">
    <source>
        <dbReference type="Pfam" id="PF02826"/>
    </source>
</evidence>
<dbReference type="InterPro" id="IPR029753">
    <property type="entry name" value="D-isomer_DH_CS"/>
</dbReference>
<dbReference type="InterPro" id="IPR036291">
    <property type="entry name" value="NAD(P)-bd_dom_sf"/>
</dbReference>
<sequence>MPRILLTYPPSSVNTWYGEKAMSELAGLGELVLSPKDGVLSEDELIELANNCDLIISDKPTAGTERLFREVPSLLAYIRCAMDTKSIDIDAASRHGVLVTQAGPGFTHAVSEWIIAQMINLARSLPHYFSAYQHGQIPTQRMGSQLAGSTAGIIGFGNIATAVAPVLRALGVKILAHDPYLTDSPDGVEAVDFDTLLERSDQVICLARHSVETDNMANAAFFAKMKPGAFFINASRGGLVDEAALADALACGHLAGAAIDVGRGHDDHPTATLAQRPDIIATPHIGGMVPEAITYQVFRTVQQARSILAGSIPEGSLNPDDARRLTTRGRW</sequence>
<keyword evidence="8" id="KW-1185">Reference proteome</keyword>
<dbReference type="GO" id="GO:0051287">
    <property type="term" value="F:NAD binding"/>
    <property type="evidence" value="ECO:0007669"/>
    <property type="project" value="InterPro"/>
</dbReference>
<dbReference type="Gene3D" id="3.40.50.720">
    <property type="entry name" value="NAD(P)-binding Rossmann-like Domain"/>
    <property type="match status" value="2"/>
</dbReference>
<dbReference type="PANTHER" id="PTHR42789">
    <property type="entry name" value="D-ISOMER SPECIFIC 2-HYDROXYACID DEHYDROGENASE FAMILY PROTEIN (AFU_ORTHOLOGUE AFUA_6G10090)"/>
    <property type="match status" value="1"/>
</dbReference>
<evidence type="ECO:0000256" key="3">
    <source>
        <dbReference type="ARBA" id="ARBA00023027"/>
    </source>
</evidence>
<protein>
    <submittedName>
        <fullName evidence="7">Hydroxyacid dehydrogenase</fullName>
    </submittedName>
</protein>
<feature type="domain" description="D-isomer specific 2-hydroxyacid dehydrogenase NAD-binding" evidence="6">
    <location>
        <begin position="115"/>
        <end position="286"/>
    </location>
</feature>
<dbReference type="InterPro" id="IPR006140">
    <property type="entry name" value="D-isomer_DH_NAD-bd"/>
</dbReference>
<evidence type="ECO:0000256" key="4">
    <source>
        <dbReference type="RuleBase" id="RU003719"/>
    </source>
</evidence>
<dbReference type="InterPro" id="IPR050857">
    <property type="entry name" value="D-2-hydroxyacid_DH"/>
</dbReference>
<gene>
    <name evidence="7" type="ORF">DNK06_09370</name>
</gene>
<dbReference type="OrthoDB" id="117809at2"/>
<dbReference type="SUPFAM" id="SSF52283">
    <property type="entry name" value="Formate/glycerate dehydrogenase catalytic domain-like"/>
    <property type="match status" value="1"/>
</dbReference>